<feature type="chain" id="PRO_5043728772" description="Secreted protein" evidence="1">
    <location>
        <begin position="21"/>
        <end position="91"/>
    </location>
</feature>
<dbReference type="EMBL" id="CAKKTJ010000333">
    <property type="protein sequence ID" value="CAH0482334.1"/>
    <property type="molecule type" value="Genomic_DNA"/>
</dbReference>
<name>A0AAU9LCR7_9STRA</name>
<accession>A0AAU9LCR7</accession>
<sequence length="91" mass="10415">MRLRARLFSILSKLAPLLLAAPALKGNCCRQEAYRAVNNVRLFAEDYNAAWSVYWSLLRQINALVSIPSNSASRITCCKKKRKSRLWKEAM</sequence>
<evidence type="ECO:0000256" key="1">
    <source>
        <dbReference type="SAM" id="SignalP"/>
    </source>
</evidence>
<gene>
    <name evidence="2" type="ORF">PBS003_LOCUS8930</name>
</gene>
<feature type="signal peptide" evidence="1">
    <location>
        <begin position="1"/>
        <end position="20"/>
    </location>
</feature>
<protein>
    <recommendedName>
        <fullName evidence="4">Secreted protein</fullName>
    </recommendedName>
</protein>
<evidence type="ECO:0000313" key="2">
    <source>
        <dbReference type="EMBL" id="CAH0482334.1"/>
    </source>
</evidence>
<evidence type="ECO:0000313" key="3">
    <source>
        <dbReference type="Proteomes" id="UP001160483"/>
    </source>
</evidence>
<keyword evidence="1" id="KW-0732">Signal</keyword>
<dbReference type="Proteomes" id="UP001160483">
    <property type="component" value="Unassembled WGS sequence"/>
</dbReference>
<proteinExistence type="predicted"/>
<organism evidence="2 3">
    <name type="scientific">Peronospora belbahrii</name>
    <dbReference type="NCBI Taxonomy" id="622444"/>
    <lineage>
        <taxon>Eukaryota</taxon>
        <taxon>Sar</taxon>
        <taxon>Stramenopiles</taxon>
        <taxon>Oomycota</taxon>
        <taxon>Peronosporomycetes</taxon>
        <taxon>Peronosporales</taxon>
        <taxon>Peronosporaceae</taxon>
        <taxon>Peronospora</taxon>
    </lineage>
</organism>
<reference evidence="2" key="1">
    <citation type="submission" date="2021-11" db="EMBL/GenBank/DDBJ databases">
        <authorList>
            <person name="Islam A."/>
            <person name="Islam S."/>
            <person name="Flora M.S."/>
            <person name="Rahman M."/>
            <person name="Ziaur R.M."/>
            <person name="Epstein J.H."/>
            <person name="Hassan M."/>
            <person name="Klassen M."/>
            <person name="Woodard K."/>
            <person name="Webb A."/>
            <person name="Webby R.J."/>
            <person name="El Zowalaty M.E."/>
        </authorList>
    </citation>
    <scope>NUCLEOTIDE SEQUENCE</scope>
    <source>
        <strain evidence="2">Pbs3</strain>
    </source>
</reference>
<comment type="caution">
    <text evidence="2">The sequence shown here is derived from an EMBL/GenBank/DDBJ whole genome shotgun (WGS) entry which is preliminary data.</text>
</comment>
<evidence type="ECO:0008006" key="4">
    <source>
        <dbReference type="Google" id="ProtNLM"/>
    </source>
</evidence>
<dbReference type="AlphaFoldDB" id="A0AAU9LCR7"/>